<dbReference type="Proteomes" id="UP000314294">
    <property type="component" value="Unassembled WGS sequence"/>
</dbReference>
<evidence type="ECO:0000313" key="3">
    <source>
        <dbReference type="Proteomes" id="UP000314294"/>
    </source>
</evidence>
<keyword evidence="3" id="KW-1185">Reference proteome</keyword>
<gene>
    <name evidence="2" type="ORF">EYF80_061462</name>
</gene>
<evidence type="ECO:0000256" key="1">
    <source>
        <dbReference type="SAM" id="MobiDB-lite"/>
    </source>
</evidence>
<name>A0A4Z2EIK5_9TELE</name>
<feature type="compositionally biased region" description="Low complexity" evidence="1">
    <location>
        <begin position="104"/>
        <end position="119"/>
    </location>
</feature>
<reference evidence="2 3" key="1">
    <citation type="submission" date="2019-03" db="EMBL/GenBank/DDBJ databases">
        <title>First draft genome of Liparis tanakae, snailfish: a comprehensive survey of snailfish specific genes.</title>
        <authorList>
            <person name="Kim W."/>
            <person name="Song I."/>
            <person name="Jeong J.-H."/>
            <person name="Kim D."/>
            <person name="Kim S."/>
            <person name="Ryu S."/>
            <person name="Song J.Y."/>
            <person name="Lee S.K."/>
        </authorList>
    </citation>
    <scope>NUCLEOTIDE SEQUENCE [LARGE SCALE GENOMIC DNA]</scope>
    <source>
        <tissue evidence="2">Muscle</tissue>
    </source>
</reference>
<feature type="region of interest" description="Disordered" evidence="1">
    <location>
        <begin position="97"/>
        <end position="121"/>
    </location>
</feature>
<protein>
    <submittedName>
        <fullName evidence="2">Uncharacterized protein</fullName>
    </submittedName>
</protein>
<dbReference type="AlphaFoldDB" id="A0A4Z2EIK5"/>
<feature type="region of interest" description="Disordered" evidence="1">
    <location>
        <begin position="37"/>
        <end position="57"/>
    </location>
</feature>
<accession>A0A4Z2EIK5</accession>
<comment type="caution">
    <text evidence="2">The sequence shown here is derived from an EMBL/GenBank/DDBJ whole genome shotgun (WGS) entry which is preliminary data.</text>
</comment>
<sequence length="137" mass="15141">MDVTPKDQVYRSTLFCTKCAESAPCIMKKSNFTEIASPGGEYPDSDQGIEGGNDERRTVYPREVNIDTTPYRSENDWPEGRSSCVRGGREARLSPWRRCDSNTAPRPRLSASSSIAPPRSRAERCSAVFMGAAGMEL</sequence>
<dbReference type="EMBL" id="SRLO01006945">
    <property type="protein sequence ID" value="TNN28390.1"/>
    <property type="molecule type" value="Genomic_DNA"/>
</dbReference>
<evidence type="ECO:0000313" key="2">
    <source>
        <dbReference type="EMBL" id="TNN28390.1"/>
    </source>
</evidence>
<organism evidence="2 3">
    <name type="scientific">Liparis tanakae</name>
    <name type="common">Tanaka's snailfish</name>
    <dbReference type="NCBI Taxonomy" id="230148"/>
    <lineage>
        <taxon>Eukaryota</taxon>
        <taxon>Metazoa</taxon>
        <taxon>Chordata</taxon>
        <taxon>Craniata</taxon>
        <taxon>Vertebrata</taxon>
        <taxon>Euteleostomi</taxon>
        <taxon>Actinopterygii</taxon>
        <taxon>Neopterygii</taxon>
        <taxon>Teleostei</taxon>
        <taxon>Neoteleostei</taxon>
        <taxon>Acanthomorphata</taxon>
        <taxon>Eupercaria</taxon>
        <taxon>Perciformes</taxon>
        <taxon>Cottioidei</taxon>
        <taxon>Cottales</taxon>
        <taxon>Liparidae</taxon>
        <taxon>Liparis</taxon>
    </lineage>
</organism>
<proteinExistence type="predicted"/>